<sequence length="280" mass="31879">MASQATTLTKYFFVCCRNLLPVSSLSTATHGIKIRGHDPQRPNLSAALRTKYTSAVTSESICRWNRRGLGLVYGFGLQRRELLVYASSSPRWTLDDVERISRGKSSKAKMGSRQVPHRLSAEERKAYDLAKKKGYLVVRVLSRRYPLVNTYRNFCDASNCPCIFIEQGREGVDNLVIDLTPLRLDEDNLRDLSEKVLETMQLLEEISTQDTEHYEDPKCRELNTDEVPSFDQSREAKSEVEGILKFTLSRSGAKSMCQATWNMWQVSTKSESDSVNYSLK</sequence>
<accession>A0ABP0U3A2</accession>
<proteinExistence type="predicted"/>
<evidence type="ECO:0000313" key="1">
    <source>
        <dbReference type="EMBL" id="CAK9211298.1"/>
    </source>
</evidence>
<reference evidence="1" key="1">
    <citation type="submission" date="2024-02" db="EMBL/GenBank/DDBJ databases">
        <authorList>
            <consortium name="ELIXIR-Norway"/>
            <consortium name="Elixir Norway"/>
        </authorList>
    </citation>
    <scope>NUCLEOTIDE SEQUENCE</scope>
</reference>
<name>A0ABP0U3A2_9BRYO</name>
<organism evidence="1 2">
    <name type="scientific">Sphagnum troendelagicum</name>
    <dbReference type="NCBI Taxonomy" id="128251"/>
    <lineage>
        <taxon>Eukaryota</taxon>
        <taxon>Viridiplantae</taxon>
        <taxon>Streptophyta</taxon>
        <taxon>Embryophyta</taxon>
        <taxon>Bryophyta</taxon>
        <taxon>Sphagnophytina</taxon>
        <taxon>Sphagnopsida</taxon>
        <taxon>Sphagnales</taxon>
        <taxon>Sphagnaceae</taxon>
        <taxon>Sphagnum</taxon>
    </lineage>
</organism>
<gene>
    <name evidence="1" type="ORF">CSSPTR1EN2_LOCUS10589</name>
</gene>
<dbReference type="EMBL" id="OZ019910">
    <property type="protein sequence ID" value="CAK9211298.1"/>
    <property type="molecule type" value="Genomic_DNA"/>
</dbReference>
<protein>
    <submittedName>
        <fullName evidence="1">Uncharacterized protein</fullName>
    </submittedName>
</protein>
<evidence type="ECO:0000313" key="2">
    <source>
        <dbReference type="Proteomes" id="UP001497512"/>
    </source>
</evidence>
<keyword evidence="2" id="KW-1185">Reference proteome</keyword>
<dbReference type="Proteomes" id="UP001497512">
    <property type="component" value="Chromosome 18"/>
</dbReference>